<dbReference type="PANTHER" id="PTHR34216:SF11">
    <property type="entry name" value="CHITOOLIGOSACCHARIDE DEACETYLASE"/>
    <property type="match status" value="1"/>
</dbReference>
<comment type="caution">
    <text evidence="3">The sequence shown here is derived from an EMBL/GenBank/DDBJ whole genome shotgun (WGS) entry which is preliminary data.</text>
</comment>
<proteinExistence type="predicted"/>
<protein>
    <submittedName>
        <fullName evidence="3">Polysaccharide deacetylase family protein</fullName>
    </submittedName>
</protein>
<keyword evidence="4" id="KW-1185">Reference proteome</keyword>
<feature type="domain" description="NodB homology" evidence="2">
    <location>
        <begin position="34"/>
        <end position="252"/>
    </location>
</feature>
<evidence type="ECO:0000256" key="1">
    <source>
        <dbReference type="ARBA" id="ARBA00022729"/>
    </source>
</evidence>
<dbReference type="PROSITE" id="PS51677">
    <property type="entry name" value="NODB"/>
    <property type="match status" value="1"/>
</dbReference>
<evidence type="ECO:0000313" key="3">
    <source>
        <dbReference type="EMBL" id="MVN22535.1"/>
    </source>
</evidence>
<reference evidence="3 4" key="1">
    <citation type="submission" date="2019-12" db="EMBL/GenBank/DDBJ databases">
        <title>Mucilaginibacter sp. HMF7410 genome sequencing and assembly.</title>
        <authorList>
            <person name="Kang H."/>
            <person name="Cha I."/>
            <person name="Kim H."/>
            <person name="Joh K."/>
        </authorList>
    </citation>
    <scope>NUCLEOTIDE SEQUENCE [LARGE SCALE GENOMIC DNA]</scope>
    <source>
        <strain evidence="3 4">HMF7410</strain>
    </source>
</reference>
<dbReference type="PANTHER" id="PTHR34216">
    <property type="match status" value="1"/>
</dbReference>
<dbReference type="GO" id="GO:0005975">
    <property type="term" value="P:carbohydrate metabolic process"/>
    <property type="evidence" value="ECO:0007669"/>
    <property type="project" value="InterPro"/>
</dbReference>
<dbReference type="RefSeq" id="WP_157567886.1">
    <property type="nucleotide sequence ID" value="NZ_WPIK01000011.1"/>
</dbReference>
<dbReference type="InterPro" id="IPR011330">
    <property type="entry name" value="Glyco_hydro/deAcase_b/a-brl"/>
</dbReference>
<dbReference type="InterPro" id="IPR002509">
    <property type="entry name" value="NODB_dom"/>
</dbReference>
<dbReference type="Proteomes" id="UP000462014">
    <property type="component" value="Unassembled WGS sequence"/>
</dbReference>
<dbReference type="InterPro" id="IPR051398">
    <property type="entry name" value="Polysacch_Deacetylase"/>
</dbReference>
<dbReference type="SUPFAM" id="SSF88713">
    <property type="entry name" value="Glycoside hydrolase/deacetylase"/>
    <property type="match status" value="1"/>
</dbReference>
<accession>A0A7K1SYZ6</accession>
<dbReference type="EMBL" id="WPIK01000011">
    <property type="protein sequence ID" value="MVN22535.1"/>
    <property type="molecule type" value="Genomic_DNA"/>
</dbReference>
<evidence type="ECO:0000313" key="4">
    <source>
        <dbReference type="Proteomes" id="UP000462014"/>
    </source>
</evidence>
<dbReference type="Pfam" id="PF01522">
    <property type="entry name" value="Polysacc_deac_1"/>
    <property type="match status" value="1"/>
</dbReference>
<dbReference type="AlphaFoldDB" id="A0A7K1SYZ6"/>
<name>A0A7K1SYZ6_9SPHI</name>
<keyword evidence="1" id="KW-0732">Signal</keyword>
<dbReference type="Gene3D" id="3.20.20.370">
    <property type="entry name" value="Glycoside hydrolase/deacetylase"/>
    <property type="match status" value="1"/>
</dbReference>
<dbReference type="GO" id="GO:0016810">
    <property type="term" value="F:hydrolase activity, acting on carbon-nitrogen (but not peptide) bonds"/>
    <property type="evidence" value="ECO:0007669"/>
    <property type="project" value="InterPro"/>
</dbReference>
<organism evidence="3 4">
    <name type="scientific">Mucilaginibacter arboris</name>
    <dbReference type="NCBI Taxonomy" id="2682090"/>
    <lineage>
        <taxon>Bacteria</taxon>
        <taxon>Pseudomonadati</taxon>
        <taxon>Bacteroidota</taxon>
        <taxon>Sphingobacteriia</taxon>
        <taxon>Sphingobacteriales</taxon>
        <taxon>Sphingobacteriaceae</taxon>
        <taxon>Mucilaginibacter</taxon>
    </lineage>
</organism>
<evidence type="ECO:0000259" key="2">
    <source>
        <dbReference type="PROSITE" id="PS51677"/>
    </source>
</evidence>
<dbReference type="CDD" id="cd10967">
    <property type="entry name" value="CE4_GLA_like_6s"/>
    <property type="match status" value="1"/>
</dbReference>
<sequence>MKNIKVNILTFVLILIYLSQVKAQNNQVWNNKQCAVVLTYDDAIDVDLDNVVPALDSLKLKGTFYLIGSSPVINKRLNEWRLAAKHGHELGNHALFHPCDGSLPGRSFVSPDHDLSKYSVNRAVDEIRINNTLLKAIDGKDKRTFAYPCGDLKIGDVYFYNQLKNDFVGARGVSPGLQTAAQVNLDNIDCYMINGQSAGYMIDLVKKAQQSHTLLVFLFHGVGGGHTINVDLKEHSKLLHYLKKNEKDIWIAPMVDVAEKIKAYQAGGKAK</sequence>
<gene>
    <name evidence="3" type="ORF">GO621_13435</name>
</gene>